<keyword evidence="2" id="KW-1133">Transmembrane helix</keyword>
<comment type="caution">
    <text evidence="3">The sequence shown here is derived from an EMBL/GenBank/DDBJ whole genome shotgun (WGS) entry which is preliminary data.</text>
</comment>
<feature type="region of interest" description="Disordered" evidence="1">
    <location>
        <begin position="73"/>
        <end position="122"/>
    </location>
</feature>
<reference evidence="3 4" key="1">
    <citation type="journal article" date="2023" name="Nucleic Acids Res.">
        <title>The hologenome of Daphnia magna reveals possible DNA methylation and microbiome-mediated evolution of the host genome.</title>
        <authorList>
            <person name="Chaturvedi A."/>
            <person name="Li X."/>
            <person name="Dhandapani V."/>
            <person name="Marshall H."/>
            <person name="Kissane S."/>
            <person name="Cuenca-Cambronero M."/>
            <person name="Asole G."/>
            <person name="Calvet F."/>
            <person name="Ruiz-Romero M."/>
            <person name="Marangio P."/>
            <person name="Guigo R."/>
            <person name="Rago D."/>
            <person name="Mirbahai L."/>
            <person name="Eastwood N."/>
            <person name="Colbourne J.K."/>
            <person name="Zhou J."/>
            <person name="Mallon E."/>
            <person name="Orsini L."/>
        </authorList>
    </citation>
    <scope>NUCLEOTIDE SEQUENCE [LARGE SCALE GENOMIC DNA]</scope>
    <source>
        <strain evidence="3">LRV0_1</strain>
    </source>
</reference>
<accession>A0ABR0AKM3</accession>
<proteinExistence type="predicted"/>
<evidence type="ECO:0000256" key="1">
    <source>
        <dbReference type="SAM" id="MobiDB-lite"/>
    </source>
</evidence>
<feature type="region of interest" description="Disordered" evidence="1">
    <location>
        <begin position="38"/>
        <end position="59"/>
    </location>
</feature>
<keyword evidence="4" id="KW-1185">Reference proteome</keyword>
<dbReference type="EMBL" id="JAOYFB010000038">
    <property type="protein sequence ID" value="KAK4025667.1"/>
    <property type="molecule type" value="Genomic_DNA"/>
</dbReference>
<keyword evidence="2" id="KW-0472">Membrane</keyword>
<protein>
    <submittedName>
        <fullName evidence="3">Uncharacterized protein</fullName>
    </submittedName>
</protein>
<dbReference type="Proteomes" id="UP001234178">
    <property type="component" value="Unassembled WGS sequence"/>
</dbReference>
<evidence type="ECO:0000313" key="4">
    <source>
        <dbReference type="Proteomes" id="UP001234178"/>
    </source>
</evidence>
<name>A0ABR0AKM3_9CRUS</name>
<feature type="transmembrane region" description="Helical" evidence="2">
    <location>
        <begin position="6"/>
        <end position="27"/>
    </location>
</feature>
<evidence type="ECO:0000256" key="2">
    <source>
        <dbReference type="SAM" id="Phobius"/>
    </source>
</evidence>
<keyword evidence="2" id="KW-0812">Transmembrane</keyword>
<organism evidence="3 4">
    <name type="scientific">Daphnia magna</name>
    <dbReference type="NCBI Taxonomy" id="35525"/>
    <lineage>
        <taxon>Eukaryota</taxon>
        <taxon>Metazoa</taxon>
        <taxon>Ecdysozoa</taxon>
        <taxon>Arthropoda</taxon>
        <taxon>Crustacea</taxon>
        <taxon>Branchiopoda</taxon>
        <taxon>Diplostraca</taxon>
        <taxon>Cladocera</taxon>
        <taxon>Anomopoda</taxon>
        <taxon>Daphniidae</taxon>
        <taxon>Daphnia</taxon>
    </lineage>
</organism>
<feature type="compositionally biased region" description="Basic and acidic residues" evidence="1">
    <location>
        <begin position="77"/>
        <end position="91"/>
    </location>
</feature>
<sequence length="167" mass="19468">MEIDLVKEFFVCVLNHVAYILCVVIIITKKIGWRGGGTARFQQRRGEEEGKIKKEKDPGVRCPEEFERRAVKTAVRRKGEEKEKKKDKPEYRSFTFVPPIDRNSERRKCASSPSSLAASKERNQSHVYIHQIGKEGEEEKIYLIFRVIRKIPVGSSHPDIQIEFFLY</sequence>
<feature type="compositionally biased region" description="Basic and acidic residues" evidence="1">
    <location>
        <begin position="44"/>
        <end position="59"/>
    </location>
</feature>
<evidence type="ECO:0000313" key="3">
    <source>
        <dbReference type="EMBL" id="KAK4025667.1"/>
    </source>
</evidence>
<gene>
    <name evidence="3" type="ORF">OUZ56_014720</name>
</gene>